<evidence type="ECO:0008006" key="9">
    <source>
        <dbReference type="Google" id="ProtNLM"/>
    </source>
</evidence>
<gene>
    <name evidence="7" type="ORF">GCM10023200_00820</name>
</gene>
<dbReference type="Pfam" id="PF00534">
    <property type="entry name" value="Glycos_transf_1"/>
    <property type="match status" value="1"/>
</dbReference>
<organism evidence="7 8">
    <name type="scientific">Actinomycetospora chlora</name>
    <dbReference type="NCBI Taxonomy" id="663608"/>
    <lineage>
        <taxon>Bacteria</taxon>
        <taxon>Bacillati</taxon>
        <taxon>Actinomycetota</taxon>
        <taxon>Actinomycetes</taxon>
        <taxon>Pseudonocardiales</taxon>
        <taxon>Pseudonocardiaceae</taxon>
        <taxon>Actinomycetospora</taxon>
    </lineage>
</organism>
<dbReference type="PANTHER" id="PTHR12526:SF640">
    <property type="entry name" value="COLANIC ACID BIOSYNTHESIS GLYCOSYLTRANSFERASE WCAL-RELATED"/>
    <property type="match status" value="1"/>
</dbReference>
<dbReference type="Pfam" id="PF13439">
    <property type="entry name" value="Glyco_transf_4"/>
    <property type="match status" value="1"/>
</dbReference>
<keyword evidence="2" id="KW-0328">Glycosyltransferase</keyword>
<name>A0ABP9A1V6_9PSEU</name>
<proteinExistence type="inferred from homology"/>
<dbReference type="EMBL" id="BAABHO010000001">
    <property type="protein sequence ID" value="GAA4772337.1"/>
    <property type="molecule type" value="Genomic_DNA"/>
</dbReference>
<evidence type="ECO:0000313" key="8">
    <source>
        <dbReference type="Proteomes" id="UP001500928"/>
    </source>
</evidence>
<dbReference type="RefSeq" id="WP_345410169.1">
    <property type="nucleotide sequence ID" value="NZ_BAABHO010000001.1"/>
</dbReference>
<evidence type="ECO:0000256" key="4">
    <source>
        <dbReference type="SAM" id="MobiDB-lite"/>
    </source>
</evidence>
<sequence>MTTTVPSLDPTAGTPTDRTTGEAVLVGGRALSRLAGRRLLVLNWRDVRHSQAGGAEAYAHEISKRWVAAGAEVTWLTARDAGQSARDEIDGVRIHRAGGALSVYVRAAMDLVRRGGGFDAIVDCQNGIPFFSPLFTRGDVPVVQVVHHVHQDQFATRFSPTGAAVGRLLEGRVARRVYRGRRTVAVSASTRQELRRRLKIADVIEVVPNGGIDRVDETPRESLRAATPTIVVTSRLVPHKRLDLLLQAVSAALPDVPDLAVEVIGGGPELTALRRMAVELGLARVVRFHGRLPDDERDALMSRAWLTTSTSEGEGWGIVVLEAAAEGVPCLALRAPGIRDSVVDGATGWMVDGVDDLAAALPRVLRELADPARAREVADDCRAWAGCFTWDRSAELLAGVVVSEVSAFHRSGAEETHLPPADRSALRRAATRRQARSDMTVLARFTHDDPAAAAAALRLTDECAVRGSGPGGEVTALLRGCDEVDALAVLARIGAVDPRVRLASRHELLGGPALVESRAARAAARGAGR</sequence>
<evidence type="ECO:0000256" key="2">
    <source>
        <dbReference type="ARBA" id="ARBA00022676"/>
    </source>
</evidence>
<dbReference type="Proteomes" id="UP001500928">
    <property type="component" value="Unassembled WGS sequence"/>
</dbReference>
<evidence type="ECO:0000313" key="7">
    <source>
        <dbReference type="EMBL" id="GAA4772337.1"/>
    </source>
</evidence>
<accession>A0ABP9A1V6</accession>
<dbReference type="InterPro" id="IPR001296">
    <property type="entry name" value="Glyco_trans_1"/>
</dbReference>
<evidence type="ECO:0000259" key="5">
    <source>
        <dbReference type="Pfam" id="PF00534"/>
    </source>
</evidence>
<protein>
    <recommendedName>
        <fullName evidence="9">Glycosyltransferase involved in cell wall biosynthesis</fullName>
    </recommendedName>
</protein>
<dbReference type="PANTHER" id="PTHR12526">
    <property type="entry name" value="GLYCOSYLTRANSFERASE"/>
    <property type="match status" value="1"/>
</dbReference>
<keyword evidence="3" id="KW-0808">Transferase</keyword>
<feature type="region of interest" description="Disordered" evidence="4">
    <location>
        <begin position="1"/>
        <end position="20"/>
    </location>
</feature>
<feature type="domain" description="Glycosyltransferase subfamily 4-like N-terminal" evidence="6">
    <location>
        <begin position="53"/>
        <end position="210"/>
    </location>
</feature>
<dbReference type="CDD" id="cd03801">
    <property type="entry name" value="GT4_PimA-like"/>
    <property type="match status" value="1"/>
</dbReference>
<keyword evidence="8" id="KW-1185">Reference proteome</keyword>
<evidence type="ECO:0000259" key="6">
    <source>
        <dbReference type="Pfam" id="PF13439"/>
    </source>
</evidence>
<dbReference type="Gene3D" id="3.40.50.2000">
    <property type="entry name" value="Glycogen Phosphorylase B"/>
    <property type="match status" value="2"/>
</dbReference>
<dbReference type="InterPro" id="IPR028098">
    <property type="entry name" value="Glyco_trans_4-like_N"/>
</dbReference>
<reference evidence="8" key="1">
    <citation type="journal article" date="2019" name="Int. J. Syst. Evol. Microbiol.">
        <title>The Global Catalogue of Microorganisms (GCM) 10K type strain sequencing project: providing services to taxonomists for standard genome sequencing and annotation.</title>
        <authorList>
            <consortium name="The Broad Institute Genomics Platform"/>
            <consortium name="The Broad Institute Genome Sequencing Center for Infectious Disease"/>
            <person name="Wu L."/>
            <person name="Ma J."/>
        </authorList>
    </citation>
    <scope>NUCLEOTIDE SEQUENCE [LARGE SCALE GENOMIC DNA]</scope>
    <source>
        <strain evidence="8">JCM 17979</strain>
    </source>
</reference>
<evidence type="ECO:0000256" key="1">
    <source>
        <dbReference type="ARBA" id="ARBA00009481"/>
    </source>
</evidence>
<feature type="domain" description="Glycosyl transferase family 1" evidence="5">
    <location>
        <begin position="225"/>
        <end position="373"/>
    </location>
</feature>
<comment type="caution">
    <text evidence="7">The sequence shown here is derived from an EMBL/GenBank/DDBJ whole genome shotgun (WGS) entry which is preliminary data.</text>
</comment>
<comment type="similarity">
    <text evidence="1">Belongs to the glycosyltransferase group 1 family. Glycosyltransferase 4 subfamily.</text>
</comment>
<evidence type="ECO:0000256" key="3">
    <source>
        <dbReference type="ARBA" id="ARBA00022679"/>
    </source>
</evidence>
<dbReference type="SUPFAM" id="SSF53756">
    <property type="entry name" value="UDP-Glycosyltransferase/glycogen phosphorylase"/>
    <property type="match status" value="1"/>
</dbReference>